<dbReference type="Pfam" id="PF01735">
    <property type="entry name" value="PLA2_B"/>
    <property type="match status" value="1"/>
</dbReference>
<dbReference type="GO" id="GO:0004623">
    <property type="term" value="F:phospholipase A2 activity"/>
    <property type="evidence" value="ECO:0007669"/>
    <property type="project" value="TreeGrafter"/>
</dbReference>
<dbReference type="EMBL" id="CP138588">
    <property type="protein sequence ID" value="WPH02742.1"/>
    <property type="molecule type" value="Genomic_DNA"/>
</dbReference>
<evidence type="ECO:0000256" key="5">
    <source>
        <dbReference type="ARBA" id="ARBA00022963"/>
    </source>
</evidence>
<keyword evidence="7" id="KW-0325">Glycoprotein</keyword>
<evidence type="ECO:0000259" key="10">
    <source>
        <dbReference type="PROSITE" id="PS51210"/>
    </source>
</evidence>
<proteinExistence type="inferred from homology"/>
<dbReference type="InterPro" id="IPR016035">
    <property type="entry name" value="Acyl_Trfase/lysoPLipase"/>
</dbReference>
<keyword evidence="4 8" id="KW-0378">Hydrolase</keyword>
<evidence type="ECO:0000256" key="7">
    <source>
        <dbReference type="ARBA" id="ARBA00023180"/>
    </source>
</evidence>
<feature type="chain" id="PRO_5042670965" description="Lysophospholipase" evidence="9">
    <location>
        <begin position="20"/>
        <end position="539"/>
    </location>
</feature>
<evidence type="ECO:0000256" key="6">
    <source>
        <dbReference type="ARBA" id="ARBA00023098"/>
    </source>
</evidence>
<dbReference type="Proteomes" id="UP001303373">
    <property type="component" value="Chromosome 9"/>
</dbReference>
<dbReference type="PANTHER" id="PTHR10728">
    <property type="entry name" value="CYTOSOLIC PHOSPHOLIPASE A2"/>
    <property type="match status" value="1"/>
</dbReference>
<accession>A0AAQ3M6G9</accession>
<keyword evidence="5 8" id="KW-0442">Lipid degradation</keyword>
<evidence type="ECO:0000256" key="3">
    <source>
        <dbReference type="ARBA" id="ARBA00022729"/>
    </source>
</evidence>
<dbReference type="SUPFAM" id="SSF52151">
    <property type="entry name" value="FabD/lysophospholipase-like"/>
    <property type="match status" value="1"/>
</dbReference>
<evidence type="ECO:0000256" key="9">
    <source>
        <dbReference type="RuleBase" id="RU362103"/>
    </source>
</evidence>
<dbReference type="InterPro" id="IPR002642">
    <property type="entry name" value="LysoPLipase_cat_dom"/>
</dbReference>
<dbReference type="GO" id="GO:0046475">
    <property type="term" value="P:glycerophospholipid catabolic process"/>
    <property type="evidence" value="ECO:0007669"/>
    <property type="project" value="TreeGrafter"/>
</dbReference>
<dbReference type="GO" id="GO:0005829">
    <property type="term" value="C:cytosol"/>
    <property type="evidence" value="ECO:0007669"/>
    <property type="project" value="TreeGrafter"/>
</dbReference>
<evidence type="ECO:0000256" key="4">
    <source>
        <dbReference type="ARBA" id="ARBA00022801"/>
    </source>
</evidence>
<evidence type="ECO:0000256" key="2">
    <source>
        <dbReference type="ARBA" id="ARBA00013274"/>
    </source>
</evidence>
<keyword evidence="6 8" id="KW-0443">Lipid metabolism</keyword>
<keyword evidence="3 9" id="KW-0732">Signal</keyword>
<reference evidence="11 12" key="1">
    <citation type="submission" date="2023-11" db="EMBL/GenBank/DDBJ databases">
        <title>An acidophilic fungus is an integral part of prey digestion in a carnivorous sundew plant.</title>
        <authorList>
            <person name="Tsai I.J."/>
        </authorList>
    </citation>
    <scope>NUCLEOTIDE SEQUENCE [LARGE SCALE GENOMIC DNA]</scope>
    <source>
        <strain evidence="11">169a</strain>
    </source>
</reference>
<dbReference type="GO" id="GO:0005783">
    <property type="term" value="C:endoplasmic reticulum"/>
    <property type="evidence" value="ECO:0007669"/>
    <property type="project" value="TreeGrafter"/>
</dbReference>
<evidence type="ECO:0000313" key="12">
    <source>
        <dbReference type="Proteomes" id="UP001303373"/>
    </source>
</evidence>
<protein>
    <recommendedName>
        <fullName evidence="2 9">Lysophospholipase</fullName>
        <ecNumber evidence="2 9">3.1.1.5</ecNumber>
    </recommendedName>
</protein>
<sequence length="539" mass="58135">MRTQSLLLGLATASSIVAAAPLDERFVADAYQPVQTSCPSSALIRPASGINRKEEIYITSRKAKADEGLSEWLKKQGSFDTSFLPTVGIASSGGGYRALLCTAGVIQALDGRDTDLETGGLYQGLTYESGLSGGSWFLSSLAGNNWPTISYLRDNLWGDAFQKGILEPENLLSISSLAEYTAVSADVLSKGHAGYDTTIVDPYGRLLSYQLLEGFDGGVNTRLSGLTSLSNFTSLNVPYPIITVRGVDGSHGQCFPDVNSPQYEFHPYEYGSWDDGIAAFADSQYMGSNLTNGKSLTGKCTVHYDNLGYVFGTSSDVFNGACTIVPASNSSLEGALETLLDHSPVVQDLFAVYPNPFYHYPHASTVQNDYLLTLSDGGEAGQNVPIWPLIQPARAIDILILNDNSADTSDNFPNGTEIHQTYLNAQVANLSKMPYIPDVATFVTEGLNKRATFFGCNDSTSAFVIYLPNVNYIYASNTPTFKLQYEKAETDGMIANGNAVAMQNGTEGWPFCLACGIMNLADGLPDGCDACFERYCYRQ</sequence>
<dbReference type="AlphaFoldDB" id="A0AAQ3M6G9"/>
<evidence type="ECO:0000256" key="8">
    <source>
        <dbReference type="PROSITE-ProRule" id="PRU00555"/>
    </source>
</evidence>
<dbReference type="PANTHER" id="PTHR10728:SF33">
    <property type="entry name" value="LYSOPHOSPHOLIPASE 1-RELATED"/>
    <property type="match status" value="1"/>
</dbReference>
<keyword evidence="12" id="KW-1185">Reference proteome</keyword>
<dbReference type="PROSITE" id="PS51210">
    <property type="entry name" value="PLA2C"/>
    <property type="match status" value="1"/>
</dbReference>
<dbReference type="GO" id="GO:0004622">
    <property type="term" value="F:phosphatidylcholine lysophospholipase activity"/>
    <property type="evidence" value="ECO:0007669"/>
    <property type="project" value="UniProtKB-EC"/>
</dbReference>
<feature type="signal peptide" evidence="9">
    <location>
        <begin position="1"/>
        <end position="19"/>
    </location>
</feature>
<evidence type="ECO:0000256" key="1">
    <source>
        <dbReference type="ARBA" id="ARBA00008780"/>
    </source>
</evidence>
<dbReference type="Gene3D" id="3.40.1090.10">
    <property type="entry name" value="Cytosolic phospholipase A2 catalytic domain"/>
    <property type="match status" value="1"/>
</dbReference>
<dbReference type="SMART" id="SM00022">
    <property type="entry name" value="PLAc"/>
    <property type="match status" value="1"/>
</dbReference>
<name>A0AAQ3M6G9_9PEZI</name>
<comment type="similarity">
    <text evidence="1 9">Belongs to the lysophospholipase family.</text>
</comment>
<comment type="catalytic activity">
    <reaction evidence="9">
        <text>a 1-acyl-sn-glycero-3-phosphocholine + H2O = sn-glycerol 3-phosphocholine + a fatty acid + H(+)</text>
        <dbReference type="Rhea" id="RHEA:15177"/>
        <dbReference type="ChEBI" id="CHEBI:15377"/>
        <dbReference type="ChEBI" id="CHEBI:15378"/>
        <dbReference type="ChEBI" id="CHEBI:16870"/>
        <dbReference type="ChEBI" id="CHEBI:28868"/>
        <dbReference type="ChEBI" id="CHEBI:58168"/>
        <dbReference type="EC" id="3.1.1.5"/>
    </reaction>
</comment>
<feature type="domain" description="PLA2c" evidence="10">
    <location>
        <begin position="37"/>
        <end position="539"/>
    </location>
</feature>
<dbReference type="EC" id="3.1.1.5" evidence="2 9"/>
<organism evidence="11 12">
    <name type="scientific">Acrodontium crateriforme</name>
    <dbReference type="NCBI Taxonomy" id="150365"/>
    <lineage>
        <taxon>Eukaryota</taxon>
        <taxon>Fungi</taxon>
        <taxon>Dikarya</taxon>
        <taxon>Ascomycota</taxon>
        <taxon>Pezizomycotina</taxon>
        <taxon>Dothideomycetes</taxon>
        <taxon>Dothideomycetidae</taxon>
        <taxon>Mycosphaerellales</taxon>
        <taxon>Teratosphaeriaceae</taxon>
        <taxon>Acrodontium</taxon>
    </lineage>
</organism>
<gene>
    <name evidence="11" type="ORF">R9X50_00561000</name>
</gene>
<evidence type="ECO:0000313" key="11">
    <source>
        <dbReference type="EMBL" id="WPH02742.1"/>
    </source>
</evidence>